<dbReference type="GO" id="GO:0035556">
    <property type="term" value="P:intracellular signal transduction"/>
    <property type="evidence" value="ECO:0007669"/>
    <property type="project" value="InterPro"/>
</dbReference>
<dbReference type="eggNOG" id="KOG3599">
    <property type="taxonomic scope" value="Eukaryota"/>
</dbReference>
<accession>T1ES95</accession>
<dbReference type="GeneID" id="20199445"/>
<dbReference type="RefSeq" id="XP_009022667.1">
    <property type="nucleotide sequence ID" value="XM_009024419.1"/>
</dbReference>
<keyword evidence="7" id="KW-1185">Reference proteome</keyword>
<feature type="compositionally biased region" description="Polar residues" evidence="2">
    <location>
        <begin position="1"/>
        <end position="11"/>
    </location>
</feature>
<dbReference type="OrthoDB" id="5322100at2759"/>
<feature type="domain" description="PLAT" evidence="3">
    <location>
        <begin position="476"/>
        <end position="617"/>
    </location>
</feature>
<evidence type="ECO:0000259" key="3">
    <source>
        <dbReference type="PROSITE" id="PS50095"/>
    </source>
</evidence>
<dbReference type="eggNOG" id="KOG3757">
    <property type="taxonomic scope" value="Eukaryota"/>
</dbReference>
<feature type="region of interest" description="Disordered" evidence="2">
    <location>
        <begin position="561"/>
        <end position="583"/>
    </location>
</feature>
<evidence type="ECO:0000313" key="6">
    <source>
        <dbReference type="EnsemblMetazoa" id="HelroP162124"/>
    </source>
</evidence>
<dbReference type="PANTHER" id="PTHR45901:SF3">
    <property type="entry name" value="LIPOXYGENASE HOMOLOGY DOMAIN-CONTAINING PROTEIN 1"/>
    <property type="match status" value="1"/>
</dbReference>
<feature type="domain" description="Doublecortin" evidence="4">
    <location>
        <begin position="74"/>
        <end position="150"/>
    </location>
</feature>
<dbReference type="Gene3D" id="3.10.20.230">
    <property type="entry name" value="Doublecortin domain"/>
    <property type="match status" value="2"/>
</dbReference>
<gene>
    <name evidence="6" type="primary">20199445</name>
    <name evidence="5" type="ORF">HELRODRAFT_162124</name>
</gene>
<dbReference type="SMART" id="SM00537">
    <property type="entry name" value="DCX"/>
    <property type="match status" value="1"/>
</dbReference>
<evidence type="ECO:0000256" key="1">
    <source>
        <dbReference type="PROSITE-ProRule" id="PRU00152"/>
    </source>
</evidence>
<dbReference type="PANTHER" id="PTHR45901">
    <property type="entry name" value="PROTEIN CBG12474"/>
    <property type="match status" value="1"/>
</dbReference>
<proteinExistence type="predicted"/>
<dbReference type="PROSITE" id="PS50095">
    <property type="entry name" value="PLAT"/>
    <property type="match status" value="2"/>
</dbReference>
<reference evidence="7" key="1">
    <citation type="submission" date="2012-12" db="EMBL/GenBank/DDBJ databases">
        <authorList>
            <person name="Hellsten U."/>
            <person name="Grimwood J."/>
            <person name="Chapman J.A."/>
            <person name="Shapiro H."/>
            <person name="Aerts A."/>
            <person name="Otillar R.P."/>
            <person name="Terry A.Y."/>
            <person name="Boore J.L."/>
            <person name="Simakov O."/>
            <person name="Marletaz F."/>
            <person name="Cho S.-J."/>
            <person name="Edsinger-Gonzales E."/>
            <person name="Havlak P."/>
            <person name="Kuo D.-H."/>
            <person name="Larsson T."/>
            <person name="Lv J."/>
            <person name="Arendt D."/>
            <person name="Savage R."/>
            <person name="Osoegawa K."/>
            <person name="de Jong P."/>
            <person name="Lindberg D.R."/>
            <person name="Seaver E.C."/>
            <person name="Weisblat D.A."/>
            <person name="Putnam N.H."/>
            <person name="Grigoriev I.V."/>
            <person name="Rokhsar D.S."/>
        </authorList>
    </citation>
    <scope>NUCLEOTIDE SEQUENCE</scope>
</reference>
<feature type="domain" description="PLAT" evidence="3">
    <location>
        <begin position="344"/>
        <end position="464"/>
    </location>
</feature>
<dbReference type="Gene3D" id="2.60.60.20">
    <property type="entry name" value="PLAT/LH2 domain"/>
    <property type="match status" value="2"/>
</dbReference>
<protein>
    <recommendedName>
        <fullName evidence="8">Doublecortin domain-containing protein</fullName>
    </recommendedName>
</protein>
<feature type="region of interest" description="Disordered" evidence="2">
    <location>
        <begin position="1"/>
        <end position="71"/>
    </location>
</feature>
<dbReference type="OMA" id="TMERRVW"/>
<dbReference type="InterPro" id="IPR036392">
    <property type="entry name" value="PLAT/LH2_dom_sf"/>
</dbReference>
<dbReference type="CTD" id="20199445"/>
<dbReference type="PROSITE" id="PS50309">
    <property type="entry name" value="DC"/>
    <property type="match status" value="1"/>
</dbReference>
<feature type="compositionally biased region" description="Low complexity" evidence="2">
    <location>
        <begin position="304"/>
        <end position="313"/>
    </location>
</feature>
<feature type="region of interest" description="Disordered" evidence="2">
    <location>
        <begin position="304"/>
        <end position="325"/>
    </location>
</feature>
<dbReference type="EMBL" id="KB097143">
    <property type="protein sequence ID" value="ESN98673.1"/>
    <property type="molecule type" value="Genomic_DNA"/>
</dbReference>
<evidence type="ECO:0008006" key="8">
    <source>
        <dbReference type="Google" id="ProtNLM"/>
    </source>
</evidence>
<dbReference type="InterPro" id="IPR052970">
    <property type="entry name" value="Inner_ear_hair_cell_LOXHD"/>
</dbReference>
<dbReference type="SUPFAM" id="SSF49723">
    <property type="entry name" value="Lipase/lipooxygenase domain (PLAT/LH2 domain)"/>
    <property type="match status" value="2"/>
</dbReference>
<evidence type="ECO:0000313" key="7">
    <source>
        <dbReference type="Proteomes" id="UP000015101"/>
    </source>
</evidence>
<reference evidence="6" key="3">
    <citation type="submission" date="2015-06" db="UniProtKB">
        <authorList>
            <consortium name="EnsemblMetazoa"/>
        </authorList>
    </citation>
    <scope>IDENTIFICATION</scope>
</reference>
<reference evidence="5 7" key="2">
    <citation type="journal article" date="2013" name="Nature">
        <title>Insights into bilaterian evolution from three spiralian genomes.</title>
        <authorList>
            <person name="Simakov O."/>
            <person name="Marletaz F."/>
            <person name="Cho S.J."/>
            <person name="Edsinger-Gonzales E."/>
            <person name="Havlak P."/>
            <person name="Hellsten U."/>
            <person name="Kuo D.H."/>
            <person name="Larsson T."/>
            <person name="Lv J."/>
            <person name="Arendt D."/>
            <person name="Savage R."/>
            <person name="Osoegawa K."/>
            <person name="de Jong P."/>
            <person name="Grimwood J."/>
            <person name="Chapman J.A."/>
            <person name="Shapiro H."/>
            <person name="Aerts A."/>
            <person name="Otillar R.P."/>
            <person name="Terry A.Y."/>
            <person name="Boore J.L."/>
            <person name="Grigoriev I.V."/>
            <person name="Lindberg D.R."/>
            <person name="Seaver E.C."/>
            <person name="Weisblat D.A."/>
            <person name="Putnam N.H."/>
            <person name="Rokhsar D.S."/>
        </authorList>
    </citation>
    <scope>NUCLEOTIDE SEQUENCE</scope>
</reference>
<dbReference type="Pfam" id="PF03607">
    <property type="entry name" value="DCX"/>
    <property type="match status" value="1"/>
</dbReference>
<dbReference type="Pfam" id="PF01477">
    <property type="entry name" value="PLAT"/>
    <property type="match status" value="1"/>
</dbReference>
<dbReference type="EMBL" id="AMQM01001041">
    <property type="status" value="NOT_ANNOTATED_CDS"/>
    <property type="molecule type" value="Genomic_DNA"/>
</dbReference>
<dbReference type="InterPro" id="IPR003533">
    <property type="entry name" value="Doublecortin_dom"/>
</dbReference>
<sequence length="617" mass="71236">MKNEPSGSHRYNSNDKNKQNSNNKNNNNAEKSYYDFSRADNNNNDDDDVNSPPSTSNNFNLTHKPPSKPSYKSRVCHFYSDNNDKSGACKIVVNTKSFPNIDSLKSELTKKIEGLPFGVRKIFTPRCRNEVQSLENLKSEGHYVCTSSNKPPTSSSSNVLVNRTMERRVWYPNKRRLSGSKELKKLVSNDELHRFNEKSITYNRSGETSTRSNQQLMQQPLQQHDDHGRVTICLFGSENNKKCQVVLDKRNSTLNDLLRNLSIKFKLPIYKIIDSDGTKIQVISELFQKDGRFVAVPNDKLSRSLSNLSQDSSRQTRRIPFNEPQNNKISQFKKASNPIEKEKDLYRITVKTNELSLADYLNKLTITIYGDLKTSVKFDLMSSLEEKKFKKNSLDVFEFRDRPIGEPFKIRLEIDESVDGMKLGWYCDEVTVRLNNSEQLLYHFPCRRWLSRQDDDWQLYREVPALHKMTGVLPVVIYRLSVSTGDVWRGGTNRDVLVKMIGECGDTGWRVLRHPYLDKPFVMAMTTVFNVEAVMLGNIRNMLIKLGNISHNKNNNIDEKINNANNKNVYNNNSNNKKTTTNKQKIATSNDESWFLDEIVISCSIPHVVKWIFRCYE</sequence>
<comment type="caution">
    <text evidence="1">Lacks conserved residue(s) required for the propagation of feature annotation.</text>
</comment>
<dbReference type="InParanoid" id="T1ES95"/>
<organism evidence="6 7">
    <name type="scientific">Helobdella robusta</name>
    <name type="common">Californian leech</name>
    <dbReference type="NCBI Taxonomy" id="6412"/>
    <lineage>
        <taxon>Eukaryota</taxon>
        <taxon>Metazoa</taxon>
        <taxon>Spiralia</taxon>
        <taxon>Lophotrochozoa</taxon>
        <taxon>Annelida</taxon>
        <taxon>Clitellata</taxon>
        <taxon>Hirudinea</taxon>
        <taxon>Rhynchobdellida</taxon>
        <taxon>Glossiphoniidae</taxon>
        <taxon>Helobdella</taxon>
    </lineage>
</organism>
<dbReference type="AlphaFoldDB" id="T1ES95"/>
<feature type="compositionally biased region" description="Low complexity" evidence="2">
    <location>
        <begin position="562"/>
        <end position="583"/>
    </location>
</feature>
<feature type="compositionally biased region" description="Low complexity" evidence="2">
    <location>
        <begin position="19"/>
        <end position="28"/>
    </location>
</feature>
<dbReference type="KEGG" id="hro:HELRODRAFT_162124"/>
<name>T1ES95_HELRO</name>
<evidence type="ECO:0000256" key="2">
    <source>
        <dbReference type="SAM" id="MobiDB-lite"/>
    </source>
</evidence>
<dbReference type="EnsemblMetazoa" id="HelroT162124">
    <property type="protein sequence ID" value="HelroP162124"/>
    <property type="gene ID" value="HelroG162124"/>
</dbReference>
<evidence type="ECO:0000313" key="5">
    <source>
        <dbReference type="EMBL" id="ESN98673.1"/>
    </source>
</evidence>
<dbReference type="InterPro" id="IPR036572">
    <property type="entry name" value="Doublecortin_dom_sf"/>
</dbReference>
<dbReference type="SUPFAM" id="SSF89837">
    <property type="entry name" value="Doublecortin (DC)"/>
    <property type="match status" value="2"/>
</dbReference>
<dbReference type="Proteomes" id="UP000015101">
    <property type="component" value="Unassembled WGS sequence"/>
</dbReference>
<dbReference type="HOGENOM" id="CLU_442975_0_0_1"/>
<dbReference type="InterPro" id="IPR001024">
    <property type="entry name" value="PLAT/LH2_dom"/>
</dbReference>
<evidence type="ECO:0000259" key="4">
    <source>
        <dbReference type="PROSITE" id="PS50309"/>
    </source>
</evidence>